<dbReference type="Proteomes" id="UP000008141">
    <property type="component" value="Unassembled WGS sequence"/>
</dbReference>
<dbReference type="CDD" id="cd00190">
    <property type="entry name" value="Tryp_SPc"/>
    <property type="match status" value="1"/>
</dbReference>
<proteinExistence type="inferred from homology"/>
<keyword evidence="5" id="KW-1185">Reference proteome</keyword>
<dbReference type="PANTHER" id="PTHR24276">
    <property type="entry name" value="POLYSERASE-RELATED"/>
    <property type="match status" value="1"/>
</dbReference>
<evidence type="ECO:0000313" key="5">
    <source>
        <dbReference type="Proteomes" id="UP000008141"/>
    </source>
</evidence>
<dbReference type="STRING" id="554065.E1ZTG8"/>
<sequence>MVTFSLPAGALTPPPSALLNAPPTNGWTAVPGAHSLSNSTDADEDAVDQAARIETRVIQGDPDPRNELFPYAAYLQLEAGEYVATCSGSLVAPDWVVSAAHCLMHEGTQADPGQLGVWIKGRWHNVAAVFVHQGFDDNQPPFSRPGYDIGMLKLSQASDAPTVALPAASGPPLPAPGDTVYAAGFGLDDTGLNSEVLRYTDLTAFDSGTCPQSFLDNFCAGGVTGFTCQGDSGGPIVLPTATGDVLVGLTSWGSLDCTVPYAYYTRLTDYVDQMNIWMSSGNAGSSNSNVGTLNINQLASAVQAWMGQQLGGGNR</sequence>
<feature type="domain" description="Peptidase S1" evidence="3">
    <location>
        <begin position="57"/>
        <end position="283"/>
    </location>
</feature>
<comment type="similarity">
    <text evidence="1">Belongs to the peptidase S1 family.</text>
</comment>
<dbReference type="eggNOG" id="KOG3627">
    <property type="taxonomic scope" value="Eukaryota"/>
</dbReference>
<organism evidence="5">
    <name type="scientific">Chlorella variabilis</name>
    <name type="common">Green alga</name>
    <dbReference type="NCBI Taxonomy" id="554065"/>
    <lineage>
        <taxon>Eukaryota</taxon>
        <taxon>Viridiplantae</taxon>
        <taxon>Chlorophyta</taxon>
        <taxon>core chlorophytes</taxon>
        <taxon>Trebouxiophyceae</taxon>
        <taxon>Chlorellales</taxon>
        <taxon>Chlorellaceae</taxon>
        <taxon>Chlorella clade</taxon>
        <taxon>Chlorella</taxon>
    </lineage>
</organism>
<dbReference type="Gene3D" id="2.40.10.10">
    <property type="entry name" value="Trypsin-like serine proteases"/>
    <property type="match status" value="1"/>
</dbReference>
<dbReference type="InterPro" id="IPR001314">
    <property type="entry name" value="Peptidase_S1A"/>
</dbReference>
<dbReference type="RefSeq" id="XP_005843001.1">
    <property type="nucleotide sequence ID" value="XM_005842939.1"/>
</dbReference>
<dbReference type="GO" id="GO:0006508">
    <property type="term" value="P:proteolysis"/>
    <property type="evidence" value="ECO:0007669"/>
    <property type="project" value="InterPro"/>
</dbReference>
<dbReference type="OMA" id="EFQWDVA"/>
<dbReference type="AlphaFoldDB" id="E1ZTG8"/>
<dbReference type="OrthoDB" id="513440at2759"/>
<dbReference type="SMART" id="SM00020">
    <property type="entry name" value="Tryp_SPc"/>
    <property type="match status" value="1"/>
</dbReference>
<evidence type="ECO:0000256" key="1">
    <source>
        <dbReference type="ARBA" id="ARBA00007664"/>
    </source>
</evidence>
<dbReference type="PRINTS" id="PR00722">
    <property type="entry name" value="CHYMOTRYPSIN"/>
</dbReference>
<evidence type="ECO:0000259" key="3">
    <source>
        <dbReference type="PROSITE" id="PS50240"/>
    </source>
</evidence>
<dbReference type="Pfam" id="PF00089">
    <property type="entry name" value="Trypsin"/>
    <property type="match status" value="1"/>
</dbReference>
<gene>
    <name evidence="4" type="ORF">CHLNCDRAFT_141726</name>
</gene>
<dbReference type="SUPFAM" id="SSF50494">
    <property type="entry name" value="Trypsin-like serine proteases"/>
    <property type="match status" value="1"/>
</dbReference>
<dbReference type="EMBL" id="GL433871">
    <property type="protein sequence ID" value="EFN50899.1"/>
    <property type="molecule type" value="Genomic_DNA"/>
</dbReference>
<dbReference type="InterPro" id="IPR001254">
    <property type="entry name" value="Trypsin_dom"/>
</dbReference>
<dbReference type="GO" id="GO:0004252">
    <property type="term" value="F:serine-type endopeptidase activity"/>
    <property type="evidence" value="ECO:0007669"/>
    <property type="project" value="InterPro"/>
</dbReference>
<name>E1ZTG8_CHLVA</name>
<dbReference type="PROSITE" id="PS50240">
    <property type="entry name" value="TRYPSIN_DOM"/>
    <property type="match status" value="1"/>
</dbReference>
<accession>E1ZTG8</accession>
<dbReference type="InParanoid" id="E1ZTG8"/>
<dbReference type="InterPro" id="IPR050430">
    <property type="entry name" value="Peptidase_S1"/>
</dbReference>
<reference evidence="4 5" key="1">
    <citation type="journal article" date="2010" name="Plant Cell">
        <title>The Chlorella variabilis NC64A genome reveals adaptation to photosymbiosis, coevolution with viruses, and cryptic sex.</title>
        <authorList>
            <person name="Blanc G."/>
            <person name="Duncan G."/>
            <person name="Agarkova I."/>
            <person name="Borodovsky M."/>
            <person name="Gurnon J."/>
            <person name="Kuo A."/>
            <person name="Lindquist E."/>
            <person name="Lucas S."/>
            <person name="Pangilinan J."/>
            <person name="Polle J."/>
            <person name="Salamov A."/>
            <person name="Terry A."/>
            <person name="Yamada T."/>
            <person name="Dunigan D.D."/>
            <person name="Grigoriev I.V."/>
            <person name="Claverie J.M."/>
            <person name="Van Etten J.L."/>
        </authorList>
    </citation>
    <scope>NUCLEOTIDE SEQUENCE [LARGE SCALE GENOMIC DNA]</scope>
    <source>
        <strain evidence="4 5">NC64A</strain>
    </source>
</reference>
<dbReference type="InterPro" id="IPR018114">
    <property type="entry name" value="TRYPSIN_HIS"/>
</dbReference>
<dbReference type="PROSITE" id="PS00134">
    <property type="entry name" value="TRYPSIN_HIS"/>
    <property type="match status" value="1"/>
</dbReference>
<protein>
    <recommendedName>
        <fullName evidence="3">Peptidase S1 domain-containing protein</fullName>
    </recommendedName>
</protein>
<dbReference type="PANTHER" id="PTHR24276:SF98">
    <property type="entry name" value="FI18310P1-RELATED"/>
    <property type="match status" value="1"/>
</dbReference>
<evidence type="ECO:0000313" key="4">
    <source>
        <dbReference type="EMBL" id="EFN50899.1"/>
    </source>
</evidence>
<dbReference type="InterPro" id="IPR043504">
    <property type="entry name" value="Peptidase_S1_PA_chymotrypsin"/>
</dbReference>
<evidence type="ECO:0000256" key="2">
    <source>
        <dbReference type="ARBA" id="ARBA00023157"/>
    </source>
</evidence>
<dbReference type="KEGG" id="cvr:CHLNCDRAFT_141726"/>
<dbReference type="GeneID" id="17350365"/>
<dbReference type="InterPro" id="IPR009003">
    <property type="entry name" value="Peptidase_S1_PA"/>
</dbReference>
<keyword evidence="2" id="KW-1015">Disulfide bond</keyword>